<dbReference type="CDD" id="cd07984">
    <property type="entry name" value="LPLAT_LABLAT-like"/>
    <property type="match status" value="1"/>
</dbReference>
<dbReference type="Proteomes" id="UP001168613">
    <property type="component" value="Unassembled WGS sequence"/>
</dbReference>
<evidence type="ECO:0000256" key="3">
    <source>
        <dbReference type="ARBA" id="ARBA00022519"/>
    </source>
</evidence>
<reference evidence="7" key="1">
    <citation type="submission" date="2021-11" db="EMBL/GenBank/DDBJ databases">
        <title>Draft genome sequence of Alcaligenes endophyticus type strain CCUG 75668T.</title>
        <authorList>
            <person name="Salva-Serra F."/>
            <person name="Duran R.E."/>
            <person name="Seeger M."/>
            <person name="Moore E.R.B."/>
            <person name="Jaen-Luchoro D."/>
        </authorList>
    </citation>
    <scope>NUCLEOTIDE SEQUENCE</scope>
    <source>
        <strain evidence="7">CCUG 75668</strain>
    </source>
</reference>
<evidence type="ECO:0000256" key="1">
    <source>
        <dbReference type="ARBA" id="ARBA00004533"/>
    </source>
</evidence>
<gene>
    <name evidence="7" type="ORF">LMS43_03265</name>
</gene>
<keyword evidence="4" id="KW-0808">Transferase</keyword>
<dbReference type="PIRSF" id="PIRSF026649">
    <property type="entry name" value="MsbB"/>
    <property type="match status" value="1"/>
</dbReference>
<dbReference type="PANTHER" id="PTHR30606:SF9">
    <property type="entry name" value="LIPID A BIOSYNTHESIS LAUROYLTRANSFERASE"/>
    <property type="match status" value="1"/>
</dbReference>
<evidence type="ECO:0000313" key="8">
    <source>
        <dbReference type="Proteomes" id="UP001168613"/>
    </source>
</evidence>
<dbReference type="EMBL" id="JAJHNU010000001">
    <property type="protein sequence ID" value="MDN4120305.1"/>
    <property type="molecule type" value="Genomic_DNA"/>
</dbReference>
<evidence type="ECO:0000256" key="2">
    <source>
        <dbReference type="ARBA" id="ARBA00022475"/>
    </source>
</evidence>
<evidence type="ECO:0000256" key="4">
    <source>
        <dbReference type="ARBA" id="ARBA00022679"/>
    </source>
</evidence>
<proteinExistence type="predicted"/>
<dbReference type="PANTHER" id="PTHR30606">
    <property type="entry name" value="LIPID A BIOSYNTHESIS LAUROYL ACYLTRANSFERASE"/>
    <property type="match status" value="1"/>
</dbReference>
<evidence type="ECO:0000313" key="7">
    <source>
        <dbReference type="EMBL" id="MDN4120305.1"/>
    </source>
</evidence>
<name>A0ABT8EGN2_9BURK</name>
<comment type="subcellular location">
    <subcellularLocation>
        <location evidence="1">Cell inner membrane</location>
    </subcellularLocation>
</comment>
<keyword evidence="5" id="KW-0472">Membrane</keyword>
<keyword evidence="2" id="KW-1003">Cell membrane</keyword>
<evidence type="ECO:0000256" key="6">
    <source>
        <dbReference type="ARBA" id="ARBA00023315"/>
    </source>
</evidence>
<accession>A0ABT8EGN2</accession>
<keyword evidence="6 7" id="KW-0012">Acyltransferase</keyword>
<evidence type="ECO:0000256" key="5">
    <source>
        <dbReference type="ARBA" id="ARBA00023136"/>
    </source>
</evidence>
<keyword evidence="8" id="KW-1185">Reference proteome</keyword>
<keyword evidence="3" id="KW-0997">Cell inner membrane</keyword>
<organism evidence="7 8">
    <name type="scientific">Alcaligenes endophyticus</name>
    <dbReference type="NCBI Taxonomy" id="1929088"/>
    <lineage>
        <taxon>Bacteria</taxon>
        <taxon>Pseudomonadati</taxon>
        <taxon>Pseudomonadota</taxon>
        <taxon>Betaproteobacteria</taxon>
        <taxon>Burkholderiales</taxon>
        <taxon>Alcaligenaceae</taxon>
        <taxon>Alcaligenes</taxon>
    </lineage>
</organism>
<sequence>MKLNKYPLLKRLFRYFGHCSTATRLRWGAALGWLIPRVARRRAQIVHTNLALCFPEVDQDTRDRWQQKHFRLLGQSLIDRGLLWFGLESTILNTVALQGLHHIEEALAANKRVLLLVPHFVSMDAVGTRLSMSIDPLACFFARQSDPDVDRLVFEGRSRFTSYPLMDRKKGIRQLVRALHEGAPVFYLPDMDFGIAGSIFTPFFGVPAATLLTTAQIAAKQDAVVIPVIGRLNIETGQYTTEVMPPLEDFPGPDPEIATARINSLIEDCIRVDPTQYYWVHRRFKTRPEGEERIY</sequence>
<dbReference type="GO" id="GO:0016746">
    <property type="term" value="F:acyltransferase activity"/>
    <property type="evidence" value="ECO:0007669"/>
    <property type="project" value="UniProtKB-KW"/>
</dbReference>
<dbReference type="InterPro" id="IPR004960">
    <property type="entry name" value="LipA_acyltrans"/>
</dbReference>
<comment type="caution">
    <text evidence="7">The sequence shown here is derived from an EMBL/GenBank/DDBJ whole genome shotgun (WGS) entry which is preliminary data.</text>
</comment>
<dbReference type="Pfam" id="PF03279">
    <property type="entry name" value="Lip_A_acyltrans"/>
    <property type="match status" value="1"/>
</dbReference>
<protein>
    <submittedName>
        <fullName evidence="7">Lysophospholipid acyltransferase family protein</fullName>
    </submittedName>
</protein>
<dbReference type="RefSeq" id="WP_266122848.1">
    <property type="nucleotide sequence ID" value="NZ_JAJHNU010000001.1"/>
</dbReference>